<evidence type="ECO:0000313" key="1">
    <source>
        <dbReference type="EMBL" id="AEF56343.1"/>
    </source>
</evidence>
<gene>
    <name evidence="1" type="ordered locus">Mar181_3325</name>
</gene>
<dbReference type="eggNOG" id="COG4737">
    <property type="taxonomic scope" value="Bacteria"/>
</dbReference>
<dbReference type="OrthoDB" id="8607264at2"/>
<reference evidence="1 2" key="1">
    <citation type="journal article" date="2012" name="Stand. Genomic Sci.">
        <title>Complete genome sequence of Marinomonas posidonica type strain (IVIA-Po-181(T)).</title>
        <authorList>
            <person name="Lucas-Elio P."/>
            <person name="Goodwin L."/>
            <person name="Woyke T."/>
            <person name="Pitluck S."/>
            <person name="Nolan M."/>
            <person name="Kyrpides N.C."/>
            <person name="Detter J.C."/>
            <person name="Copeland A."/>
            <person name="Lu M."/>
            <person name="Bruce D."/>
            <person name="Detter C."/>
            <person name="Tapia R."/>
            <person name="Han S."/>
            <person name="Land M.L."/>
            <person name="Ivanova N."/>
            <person name="Mikhailova N."/>
            <person name="Johnston A.W."/>
            <person name="Sanchez-Amat A."/>
        </authorList>
    </citation>
    <scope>NUCLEOTIDE SEQUENCE [LARGE SCALE GENOMIC DNA]</scope>
    <source>
        <strain evidence="2">CECT 7376 / NCIMB 14433 / IVIA-Po-181</strain>
    </source>
</reference>
<keyword evidence="2" id="KW-1185">Reference proteome</keyword>
<organism evidence="1 2">
    <name type="scientific">Marinomonas posidonica (strain CECT 7376 / NCIMB 14433 / IVIA-Po-181)</name>
    <dbReference type="NCBI Taxonomy" id="491952"/>
    <lineage>
        <taxon>Bacteria</taxon>
        <taxon>Pseudomonadati</taxon>
        <taxon>Pseudomonadota</taxon>
        <taxon>Gammaproteobacteria</taxon>
        <taxon>Oceanospirillales</taxon>
        <taxon>Oceanospirillaceae</taxon>
        <taxon>Marinomonas</taxon>
    </lineage>
</organism>
<dbReference type="RefSeq" id="WP_013797813.1">
    <property type="nucleotide sequence ID" value="NC_015559.1"/>
</dbReference>
<dbReference type="Pfam" id="PF06296">
    <property type="entry name" value="RelE"/>
    <property type="match status" value="1"/>
</dbReference>
<sequence length="124" mass="13824">MRIFKNKAFHRWAIKEGLADSALITAVDEIEKGLVDADLGGHVFKKRVALGGRGKSAGARTLLAYRFGQRAFFMYGFAKNSRANIDADELRALRRLAKELLEYSDIELIIAIEHGAFIEVKNNG</sequence>
<evidence type="ECO:0000313" key="2">
    <source>
        <dbReference type="Proteomes" id="UP000009230"/>
    </source>
</evidence>
<dbReference type="KEGG" id="mpc:Mar181_3325"/>
<protein>
    <recommendedName>
        <fullName evidence="3">Type II toxin-antitoxin system RelE/ParE family toxin</fullName>
    </recommendedName>
</protein>
<evidence type="ECO:0008006" key="3">
    <source>
        <dbReference type="Google" id="ProtNLM"/>
    </source>
</evidence>
<dbReference type="HOGENOM" id="CLU_132631_1_0_6"/>
<dbReference type="STRING" id="491952.Mar181_3325"/>
<name>F6CTX4_MARPP</name>
<dbReference type="PIRSF" id="PIRSF018634">
    <property type="entry name" value="UCP018634"/>
    <property type="match status" value="1"/>
</dbReference>
<dbReference type="EMBL" id="CP002771">
    <property type="protein sequence ID" value="AEF56343.1"/>
    <property type="molecule type" value="Genomic_DNA"/>
</dbReference>
<proteinExistence type="predicted"/>
<dbReference type="AlphaFoldDB" id="F6CTX4"/>
<accession>F6CTX4</accession>
<dbReference type="InterPro" id="IPR009387">
    <property type="entry name" value="HigB-2"/>
</dbReference>
<dbReference type="Proteomes" id="UP000009230">
    <property type="component" value="Chromosome"/>
</dbReference>